<gene>
    <name evidence="8" type="ORF">ZIOFF_062699</name>
</gene>
<sequence length="408" mass="46646">MPKRASMGSAGYDLAINRAQLIPKMEKAMLSTGICIQTPPGTYARIASRSSAACKGIIILGGVVDTDYRGEVKIIAYNITNEDIFLQTHECIAQIILERIFTPAVREVSTLQPTDRGNRGFGSTTVYEECSKEEVNPRCAGCPYCDDDIMFSRPPEFYMDPSYIDNREYVEYQPKSKSLNYQTNDYYAYTVERRTAKEVFKQERRKAKEALMQDEALDLPQNEAYARSFEETYRILRTSKPPEHTPTLQEPSSTMDPYGEGSSTSSPDRGDAITDPRQAQFDGIPTPSGPYYLLQQYEELAYCNKNASIVHKEEHDKRSHMADIEWTASKQILSSIKELELICQLKETDFRKRSHYQGKDTYWRKALPAEELEKFLDYRQMELATRNLFTGRSPMAQLDLMACALQRT</sequence>
<keyword evidence="9" id="KW-1185">Reference proteome</keyword>
<feature type="region of interest" description="Disordered" evidence="6">
    <location>
        <begin position="237"/>
        <end position="285"/>
    </location>
</feature>
<dbReference type="NCBIfam" id="TIGR00576">
    <property type="entry name" value="dut"/>
    <property type="match status" value="1"/>
</dbReference>
<evidence type="ECO:0000256" key="3">
    <source>
        <dbReference type="ARBA" id="ARBA00012379"/>
    </source>
</evidence>
<comment type="caution">
    <text evidence="8">The sequence shown here is derived from an EMBL/GenBank/DDBJ whole genome shotgun (WGS) entry which is preliminary data.</text>
</comment>
<keyword evidence="5" id="KW-0546">Nucleotide metabolism</keyword>
<dbReference type="AlphaFoldDB" id="A0A8J5F5R1"/>
<reference evidence="8 9" key="1">
    <citation type="submission" date="2020-08" db="EMBL/GenBank/DDBJ databases">
        <title>Plant Genome Project.</title>
        <authorList>
            <person name="Zhang R.-G."/>
        </authorList>
    </citation>
    <scope>NUCLEOTIDE SEQUENCE [LARGE SCALE GENOMIC DNA]</scope>
    <source>
        <tissue evidence="8">Rhizome</tissue>
    </source>
</reference>
<dbReference type="InterPro" id="IPR008181">
    <property type="entry name" value="dUTPase"/>
</dbReference>
<evidence type="ECO:0000256" key="1">
    <source>
        <dbReference type="ARBA" id="ARBA00005142"/>
    </source>
</evidence>
<dbReference type="Proteomes" id="UP000734854">
    <property type="component" value="Unassembled WGS sequence"/>
</dbReference>
<dbReference type="Pfam" id="PF00692">
    <property type="entry name" value="dUTPase"/>
    <property type="match status" value="1"/>
</dbReference>
<dbReference type="UniPathway" id="UPA00610">
    <property type="reaction ID" value="UER00666"/>
</dbReference>
<dbReference type="PANTHER" id="PTHR11241">
    <property type="entry name" value="DEOXYURIDINE 5'-TRIPHOSPHATE NUCLEOTIDOHYDROLASE"/>
    <property type="match status" value="1"/>
</dbReference>
<evidence type="ECO:0000256" key="6">
    <source>
        <dbReference type="SAM" id="MobiDB-lite"/>
    </source>
</evidence>
<evidence type="ECO:0000313" key="9">
    <source>
        <dbReference type="Proteomes" id="UP000734854"/>
    </source>
</evidence>
<evidence type="ECO:0000256" key="4">
    <source>
        <dbReference type="ARBA" id="ARBA00022801"/>
    </source>
</evidence>
<keyword evidence="4" id="KW-0378">Hydrolase</keyword>
<dbReference type="PANTHER" id="PTHR11241:SF0">
    <property type="entry name" value="DEOXYURIDINE 5'-TRIPHOSPHATE NUCLEOTIDOHYDROLASE"/>
    <property type="match status" value="1"/>
</dbReference>
<dbReference type="CDD" id="cd07557">
    <property type="entry name" value="trimeric_dUTPase"/>
    <property type="match status" value="1"/>
</dbReference>
<accession>A0A8J5F5R1</accession>
<dbReference type="EMBL" id="JACMSC010000017">
    <property type="protein sequence ID" value="KAG6479237.1"/>
    <property type="molecule type" value="Genomic_DNA"/>
</dbReference>
<organism evidence="8 9">
    <name type="scientific">Zingiber officinale</name>
    <name type="common">Ginger</name>
    <name type="synonym">Amomum zingiber</name>
    <dbReference type="NCBI Taxonomy" id="94328"/>
    <lineage>
        <taxon>Eukaryota</taxon>
        <taxon>Viridiplantae</taxon>
        <taxon>Streptophyta</taxon>
        <taxon>Embryophyta</taxon>
        <taxon>Tracheophyta</taxon>
        <taxon>Spermatophyta</taxon>
        <taxon>Magnoliopsida</taxon>
        <taxon>Liliopsida</taxon>
        <taxon>Zingiberales</taxon>
        <taxon>Zingiberaceae</taxon>
        <taxon>Zingiber</taxon>
    </lineage>
</organism>
<protein>
    <recommendedName>
        <fullName evidence="3">dUTP diphosphatase</fullName>
        <ecNumber evidence="3">3.6.1.23</ecNumber>
    </recommendedName>
</protein>
<dbReference type="InterPro" id="IPR033704">
    <property type="entry name" value="dUTPase_trimeric"/>
</dbReference>
<evidence type="ECO:0000259" key="7">
    <source>
        <dbReference type="Pfam" id="PF00692"/>
    </source>
</evidence>
<dbReference type="GO" id="GO:0006226">
    <property type="term" value="P:dUMP biosynthetic process"/>
    <property type="evidence" value="ECO:0007669"/>
    <property type="project" value="UniProtKB-UniPathway"/>
</dbReference>
<dbReference type="EC" id="3.6.1.23" evidence="3"/>
<dbReference type="GO" id="GO:0046081">
    <property type="term" value="P:dUTP catabolic process"/>
    <property type="evidence" value="ECO:0007669"/>
    <property type="project" value="InterPro"/>
</dbReference>
<dbReference type="Gene3D" id="2.70.40.10">
    <property type="match status" value="1"/>
</dbReference>
<evidence type="ECO:0000256" key="5">
    <source>
        <dbReference type="ARBA" id="ARBA00023080"/>
    </source>
</evidence>
<dbReference type="SUPFAM" id="SSF51283">
    <property type="entry name" value="dUTPase-like"/>
    <property type="match status" value="1"/>
</dbReference>
<dbReference type="GO" id="GO:0000287">
    <property type="term" value="F:magnesium ion binding"/>
    <property type="evidence" value="ECO:0007669"/>
    <property type="project" value="InterPro"/>
</dbReference>
<comment type="similarity">
    <text evidence="2">Belongs to the dUTPase family.</text>
</comment>
<name>A0A8J5F5R1_ZINOF</name>
<comment type="pathway">
    <text evidence="1">Pyrimidine metabolism; dUMP biosynthesis; dUMP from dCTP (dUTP route): step 2/2.</text>
</comment>
<dbReference type="InterPro" id="IPR036157">
    <property type="entry name" value="dUTPase-like_sf"/>
</dbReference>
<dbReference type="InterPro" id="IPR029054">
    <property type="entry name" value="dUTPase-like"/>
</dbReference>
<evidence type="ECO:0000313" key="8">
    <source>
        <dbReference type="EMBL" id="KAG6479237.1"/>
    </source>
</evidence>
<feature type="domain" description="dUTPase-like" evidence="7">
    <location>
        <begin position="1"/>
        <end position="124"/>
    </location>
</feature>
<dbReference type="GO" id="GO:0004170">
    <property type="term" value="F:dUTP diphosphatase activity"/>
    <property type="evidence" value="ECO:0007669"/>
    <property type="project" value="UniProtKB-EC"/>
</dbReference>
<evidence type="ECO:0000256" key="2">
    <source>
        <dbReference type="ARBA" id="ARBA00006581"/>
    </source>
</evidence>
<proteinExistence type="inferred from homology"/>
<feature type="compositionally biased region" description="Polar residues" evidence="6">
    <location>
        <begin position="246"/>
        <end position="267"/>
    </location>
</feature>